<sequence>MKDNDEVGLVRQSWLGLTRSQSRCVEARQRESRVIASFAIDVAVVVFLHLSAPVQWMDQRRLAASQRRSAKSGRAVFVVQVVVIVAFVLSLSSLSSLSALRRLSEVRGPLLSPFIALSPVICFTLATNPSLLLGAVREEINCYCCCWCLAELVGRPAGSNVPLRRDTRELTRAIGTGSTLSPFLVTLAFSASLYWLLFDVVRSGDNGAVSSPLIQLSARPIIARSYIEIFALGGAHEAAKRRARTRAKTKAKTKARTRAEEDTKTTCRLPVGGGFIDHGRMTPGLEAWRWMDQEQSARSEIDFASIASSRRPADRLSVRPSSVSADSVSWLMTSCFVRIRHSAPSSSSEAPTKVGKDEDGAERKVEEGTARKPSE</sequence>
<gene>
    <name evidence="3" type="ORF">SBAD_LOCUS4238</name>
</gene>
<evidence type="ECO:0000256" key="2">
    <source>
        <dbReference type="SAM" id="Phobius"/>
    </source>
</evidence>
<dbReference type="WBParaSite" id="SBAD_0000442201-mRNA-1">
    <property type="protein sequence ID" value="SBAD_0000442201-mRNA-1"/>
    <property type="gene ID" value="SBAD_0000442201"/>
</dbReference>
<reference evidence="5" key="1">
    <citation type="submission" date="2016-06" db="UniProtKB">
        <authorList>
            <consortium name="WormBaseParasite"/>
        </authorList>
    </citation>
    <scope>IDENTIFICATION</scope>
</reference>
<keyword evidence="2" id="KW-0812">Transmembrane</keyword>
<dbReference type="AlphaFoldDB" id="A0A183IKU2"/>
<keyword evidence="2" id="KW-1133">Transmembrane helix</keyword>
<dbReference type="EMBL" id="UZAM01008204">
    <property type="protein sequence ID" value="VDP03768.1"/>
    <property type="molecule type" value="Genomic_DNA"/>
</dbReference>
<protein>
    <submittedName>
        <fullName evidence="5">Reverse transcriptase domain-containing protein</fullName>
    </submittedName>
</protein>
<proteinExistence type="predicted"/>
<feature type="compositionally biased region" description="Basic and acidic residues" evidence="1">
    <location>
        <begin position="354"/>
        <end position="375"/>
    </location>
</feature>
<keyword evidence="2" id="KW-0472">Membrane</keyword>
<reference evidence="3 4" key="2">
    <citation type="submission" date="2018-11" db="EMBL/GenBank/DDBJ databases">
        <authorList>
            <consortium name="Pathogen Informatics"/>
        </authorList>
    </citation>
    <scope>NUCLEOTIDE SEQUENCE [LARGE SCALE GENOMIC DNA]</scope>
</reference>
<keyword evidence="4" id="KW-1185">Reference proteome</keyword>
<evidence type="ECO:0000313" key="4">
    <source>
        <dbReference type="Proteomes" id="UP000270296"/>
    </source>
</evidence>
<name>A0A183IKU2_9BILA</name>
<evidence type="ECO:0000313" key="5">
    <source>
        <dbReference type="WBParaSite" id="SBAD_0000442201-mRNA-1"/>
    </source>
</evidence>
<feature type="transmembrane region" description="Helical" evidence="2">
    <location>
        <begin position="173"/>
        <end position="197"/>
    </location>
</feature>
<feature type="region of interest" description="Disordered" evidence="1">
    <location>
        <begin position="244"/>
        <end position="264"/>
    </location>
</feature>
<feature type="compositionally biased region" description="Basic residues" evidence="1">
    <location>
        <begin position="244"/>
        <end position="256"/>
    </location>
</feature>
<feature type="transmembrane region" description="Helical" evidence="2">
    <location>
        <begin position="75"/>
        <end position="94"/>
    </location>
</feature>
<feature type="transmembrane region" description="Helical" evidence="2">
    <location>
        <begin position="35"/>
        <end position="54"/>
    </location>
</feature>
<feature type="transmembrane region" description="Helical" evidence="2">
    <location>
        <begin position="114"/>
        <end position="133"/>
    </location>
</feature>
<evidence type="ECO:0000313" key="3">
    <source>
        <dbReference type="EMBL" id="VDP03768.1"/>
    </source>
</evidence>
<evidence type="ECO:0000256" key="1">
    <source>
        <dbReference type="SAM" id="MobiDB-lite"/>
    </source>
</evidence>
<organism evidence="5">
    <name type="scientific">Soboliphyme baturini</name>
    <dbReference type="NCBI Taxonomy" id="241478"/>
    <lineage>
        <taxon>Eukaryota</taxon>
        <taxon>Metazoa</taxon>
        <taxon>Ecdysozoa</taxon>
        <taxon>Nematoda</taxon>
        <taxon>Enoplea</taxon>
        <taxon>Dorylaimia</taxon>
        <taxon>Dioctophymatida</taxon>
        <taxon>Dioctophymatoidea</taxon>
        <taxon>Soboliphymatidae</taxon>
        <taxon>Soboliphyme</taxon>
    </lineage>
</organism>
<dbReference type="Proteomes" id="UP000270296">
    <property type="component" value="Unassembled WGS sequence"/>
</dbReference>
<feature type="region of interest" description="Disordered" evidence="1">
    <location>
        <begin position="341"/>
        <end position="375"/>
    </location>
</feature>
<accession>A0A183IKU2</accession>